<dbReference type="EMBL" id="JALBGC010000004">
    <property type="protein sequence ID" value="MCI1188903.1"/>
    <property type="molecule type" value="Genomic_DNA"/>
</dbReference>
<evidence type="ECO:0000259" key="4">
    <source>
        <dbReference type="Pfam" id="PF04577"/>
    </source>
</evidence>
<dbReference type="InterPro" id="IPR007657">
    <property type="entry name" value="Glycosyltransferase_61"/>
</dbReference>
<comment type="caution">
    <text evidence="5">The sequence shown here is derived from an EMBL/GenBank/DDBJ whole genome shotgun (WGS) entry which is preliminary data.</text>
</comment>
<feature type="domain" description="Glycosyltransferase 61 catalytic" evidence="4">
    <location>
        <begin position="137"/>
        <end position="301"/>
    </location>
</feature>
<dbReference type="Pfam" id="PF04577">
    <property type="entry name" value="Glyco_transf_61"/>
    <property type="match status" value="1"/>
</dbReference>
<accession>A0A9X2AHI4</accession>
<evidence type="ECO:0000313" key="6">
    <source>
        <dbReference type="Proteomes" id="UP001139193"/>
    </source>
</evidence>
<dbReference type="Proteomes" id="UP001139193">
    <property type="component" value="Unassembled WGS sequence"/>
</dbReference>
<keyword evidence="3" id="KW-0325">Glycoprotein</keyword>
<proteinExistence type="predicted"/>
<sequence>MRSFLWRSRIGRTTAEKFWKKRHEGNDMRYLFFNEAHVIKDLPICFNEETFNKFLHNDLGNWEIQNQAEYVLEIDDVLVEPERCLGTKGLNELIEQTVVFTADYQYPYILPHLLHRSKAKFIKSAVLYDGSATRNLYHHLVETVCRLSVLSKTDLPKDTPIIVNRFVYNSPFFQYLFSKSPYFQSFNWLIQEPHEWLQVEKLYRPKALYFGKESWSFTRNLYNLGEVIPSKRVFLSRDKKLYTRGLSNEAEVIDMLHKYGFEVVYAEHLSIDEQVKLFQETEYLVALTGMGLIQQFFMRYEKAHVIEIIPVNRLMPEYYCQAYSLGIKYYDVVLGEDIDGLPMSSSNHKRYDGLKEYEVNVSKLEGAVLRMLNAPADKKVYGNFSVPFVE</sequence>
<keyword evidence="2" id="KW-0808">Transferase</keyword>
<gene>
    <name evidence="5" type="ORF">MON38_15885</name>
</gene>
<dbReference type="GO" id="GO:0016757">
    <property type="term" value="F:glycosyltransferase activity"/>
    <property type="evidence" value="ECO:0007669"/>
    <property type="project" value="UniProtKB-KW"/>
</dbReference>
<evidence type="ECO:0000256" key="1">
    <source>
        <dbReference type="ARBA" id="ARBA00022676"/>
    </source>
</evidence>
<dbReference type="InterPro" id="IPR049625">
    <property type="entry name" value="Glyco_transf_61_cat"/>
</dbReference>
<organism evidence="5 6">
    <name type="scientific">Hymenobacter cyanobacteriorum</name>
    <dbReference type="NCBI Taxonomy" id="2926463"/>
    <lineage>
        <taxon>Bacteria</taxon>
        <taxon>Pseudomonadati</taxon>
        <taxon>Bacteroidota</taxon>
        <taxon>Cytophagia</taxon>
        <taxon>Cytophagales</taxon>
        <taxon>Hymenobacteraceae</taxon>
        <taxon>Hymenobacter</taxon>
    </lineage>
</organism>
<evidence type="ECO:0000256" key="2">
    <source>
        <dbReference type="ARBA" id="ARBA00022679"/>
    </source>
</evidence>
<keyword evidence="1" id="KW-0328">Glycosyltransferase</keyword>
<evidence type="ECO:0000313" key="5">
    <source>
        <dbReference type="EMBL" id="MCI1188903.1"/>
    </source>
</evidence>
<dbReference type="AlphaFoldDB" id="A0A9X2AHI4"/>
<keyword evidence="6" id="KW-1185">Reference proteome</keyword>
<dbReference type="PANTHER" id="PTHR20961">
    <property type="entry name" value="GLYCOSYLTRANSFERASE"/>
    <property type="match status" value="1"/>
</dbReference>
<protein>
    <submittedName>
        <fullName evidence="5">Glycosyltransferase family 61 protein</fullName>
    </submittedName>
</protein>
<evidence type="ECO:0000256" key="3">
    <source>
        <dbReference type="ARBA" id="ARBA00023180"/>
    </source>
</evidence>
<name>A0A9X2AHI4_9BACT</name>
<reference evidence="5" key="1">
    <citation type="submission" date="2022-03" db="EMBL/GenBank/DDBJ databases">
        <title>Bacterial whole genome sequence for Hymenobacter sp. DH14.</title>
        <authorList>
            <person name="Le V."/>
        </authorList>
    </citation>
    <scope>NUCLEOTIDE SEQUENCE</scope>
    <source>
        <strain evidence="5">DH14</strain>
    </source>
</reference>